<feature type="transmembrane region" description="Helical" evidence="1">
    <location>
        <begin position="255"/>
        <end position="278"/>
    </location>
</feature>
<dbReference type="Proteomes" id="UP000492821">
    <property type="component" value="Unassembled WGS sequence"/>
</dbReference>
<dbReference type="PANTHER" id="PTHR22943:SF248">
    <property type="entry name" value="SEVEN TM RECEPTOR"/>
    <property type="match status" value="1"/>
</dbReference>
<feature type="transmembrane region" description="Helical" evidence="1">
    <location>
        <begin position="113"/>
        <end position="133"/>
    </location>
</feature>
<feature type="transmembrane region" description="Helical" evidence="1">
    <location>
        <begin position="173"/>
        <end position="199"/>
    </location>
</feature>
<keyword evidence="1" id="KW-1133">Transmembrane helix</keyword>
<dbReference type="WBParaSite" id="Pan_g19444.t1">
    <property type="protein sequence ID" value="Pan_g19444.t1"/>
    <property type="gene ID" value="Pan_g19444"/>
</dbReference>
<reference evidence="3" key="2">
    <citation type="submission" date="2020-10" db="UniProtKB">
        <authorList>
            <consortium name="WormBaseParasite"/>
        </authorList>
    </citation>
    <scope>IDENTIFICATION</scope>
</reference>
<keyword evidence="1" id="KW-0472">Membrane</keyword>
<evidence type="ECO:0000256" key="1">
    <source>
        <dbReference type="SAM" id="Phobius"/>
    </source>
</evidence>
<accession>A0A7E4VD17</accession>
<keyword evidence="2" id="KW-1185">Reference proteome</keyword>
<evidence type="ECO:0000313" key="3">
    <source>
        <dbReference type="WBParaSite" id="Pan_g19444.t1"/>
    </source>
</evidence>
<evidence type="ECO:0000313" key="2">
    <source>
        <dbReference type="Proteomes" id="UP000492821"/>
    </source>
</evidence>
<name>A0A7E4VD17_PANRE</name>
<dbReference type="AlphaFoldDB" id="A0A7E4VD17"/>
<protein>
    <submittedName>
        <fullName evidence="3">G-protein coupled receptors family 1 profile domain-containing protein</fullName>
    </submittedName>
</protein>
<reference evidence="2" key="1">
    <citation type="journal article" date="2013" name="Genetics">
        <title>The draft genome and transcriptome of Panagrellus redivivus are shaped by the harsh demands of a free-living lifestyle.</title>
        <authorList>
            <person name="Srinivasan J."/>
            <person name="Dillman A.R."/>
            <person name="Macchietto M.G."/>
            <person name="Heikkinen L."/>
            <person name="Lakso M."/>
            <person name="Fracchia K.M."/>
            <person name="Antoshechkin I."/>
            <person name="Mortazavi A."/>
            <person name="Wong G."/>
            <person name="Sternberg P.W."/>
        </authorList>
    </citation>
    <scope>NUCLEOTIDE SEQUENCE [LARGE SCALE GENOMIC DNA]</scope>
    <source>
        <strain evidence="2">MT8872</strain>
    </source>
</reference>
<sequence>MCLLYPYVMYLIWRKSPSAMFKYRIFLMVITTSDFIFCVMYNLFLQPMPLFPNYGSVVYGLAKGVDDIYLLIIVIVAVQMVIVTMFTQGYSLLYRYAAFSASTQFASFFQNQYMHYAFVGYGIVASGGLLIGLGTSQMNGQAFKLQDIYTSSYYNFEDTVIAFQLDPVKSTTWLIFSMINLGIIASLSYGTIGLIFHVLNQRADLLSSNTRKVQKIFARATLLQLILPFVLLYLPTLNAVLIMMNIEPTALRKHFIFVGSCLLSMYPLGNTFVTILFIQSYRRHLIAILARIFRCIHYSDAVTIIPSVVTARRKTLQISTLTPFDNTRLTSQT</sequence>
<dbReference type="PANTHER" id="PTHR22943">
    <property type="entry name" value="7-TRANSMEMBRANE DOMAIN RECEPTOR C.ELEGANS"/>
    <property type="match status" value="1"/>
</dbReference>
<feature type="transmembrane region" description="Helical" evidence="1">
    <location>
        <begin position="68"/>
        <end position="93"/>
    </location>
</feature>
<proteinExistence type="predicted"/>
<feature type="transmembrane region" description="Helical" evidence="1">
    <location>
        <begin position="220"/>
        <end position="243"/>
    </location>
</feature>
<keyword evidence="1" id="KW-0812">Transmembrane</keyword>
<dbReference type="InterPro" id="IPR019422">
    <property type="entry name" value="7TM_GPCR_serpentine_rcpt_Srh"/>
</dbReference>
<feature type="transmembrane region" description="Helical" evidence="1">
    <location>
        <begin position="21"/>
        <end position="44"/>
    </location>
</feature>
<organism evidence="2 3">
    <name type="scientific">Panagrellus redivivus</name>
    <name type="common">Microworm</name>
    <dbReference type="NCBI Taxonomy" id="6233"/>
    <lineage>
        <taxon>Eukaryota</taxon>
        <taxon>Metazoa</taxon>
        <taxon>Ecdysozoa</taxon>
        <taxon>Nematoda</taxon>
        <taxon>Chromadorea</taxon>
        <taxon>Rhabditida</taxon>
        <taxon>Tylenchina</taxon>
        <taxon>Panagrolaimomorpha</taxon>
        <taxon>Panagrolaimoidea</taxon>
        <taxon>Panagrolaimidae</taxon>
        <taxon>Panagrellus</taxon>
    </lineage>
</organism>
<dbReference type="Pfam" id="PF10318">
    <property type="entry name" value="7TM_GPCR_Srh"/>
    <property type="match status" value="1"/>
</dbReference>